<evidence type="ECO:0000313" key="3">
    <source>
        <dbReference type="Proteomes" id="UP000250358"/>
    </source>
</evidence>
<accession>A0A2X1AD38</accession>
<name>A0A2X1AD38_BREDI</name>
<dbReference type="Proteomes" id="UP000250358">
    <property type="component" value="Unassembled WGS sequence"/>
</dbReference>
<organism evidence="2 3">
    <name type="scientific">Brevundimonas diminuta</name>
    <name type="common">Pseudomonas diminuta</name>
    <dbReference type="NCBI Taxonomy" id="293"/>
    <lineage>
        <taxon>Bacteria</taxon>
        <taxon>Pseudomonadati</taxon>
        <taxon>Pseudomonadota</taxon>
        <taxon>Alphaproteobacteria</taxon>
        <taxon>Caulobacterales</taxon>
        <taxon>Caulobacteraceae</taxon>
        <taxon>Brevundimonas</taxon>
    </lineage>
</organism>
<feature type="transmembrane region" description="Helical" evidence="1">
    <location>
        <begin position="158"/>
        <end position="175"/>
    </location>
</feature>
<feature type="transmembrane region" description="Helical" evidence="1">
    <location>
        <begin position="181"/>
        <end position="200"/>
    </location>
</feature>
<sequence>MTRDQVQSVHDDIAYMKALAQEGRQAPLVGGRILVTAGLVFGVAAIVHYGIDSGLIDIPPVAYLVLWGSAMLVFFGALIVGIRQADRKPGAQSVGNRAAGAGWMGAGLGIFVMSLAMGVIGWKTQSDTAAMIFPSLIFALYGSAWAVSATMSGQKWQWYLAIGSWIATPLIAFLIGSPLMWLGYAAGLFLFALVPGLILMRQEPAEVV</sequence>
<dbReference type="AlphaFoldDB" id="A0A2X1AD38"/>
<feature type="transmembrane region" description="Helical" evidence="1">
    <location>
        <begin position="128"/>
        <end position="146"/>
    </location>
</feature>
<keyword evidence="1" id="KW-1133">Transmembrane helix</keyword>
<dbReference type="EMBL" id="UAQM01000001">
    <property type="protein sequence ID" value="SPU42267.1"/>
    <property type="molecule type" value="Genomic_DNA"/>
</dbReference>
<feature type="transmembrane region" description="Helical" evidence="1">
    <location>
        <begin position="33"/>
        <end position="51"/>
    </location>
</feature>
<evidence type="ECO:0000313" key="2">
    <source>
        <dbReference type="EMBL" id="SPU42267.1"/>
    </source>
</evidence>
<gene>
    <name evidence="2" type="ORF">NCTC11165_00408</name>
</gene>
<keyword evidence="1" id="KW-0472">Membrane</keyword>
<keyword evidence="1" id="KW-0812">Transmembrane</keyword>
<reference evidence="2 3" key="1">
    <citation type="submission" date="2018-06" db="EMBL/GenBank/DDBJ databases">
        <authorList>
            <consortium name="Pathogen Informatics"/>
            <person name="Doyle S."/>
        </authorList>
    </citation>
    <scope>NUCLEOTIDE SEQUENCE [LARGE SCALE GENOMIC DNA]</scope>
    <source>
        <strain evidence="2 3">NCTC11165</strain>
    </source>
</reference>
<feature type="transmembrane region" description="Helical" evidence="1">
    <location>
        <begin position="63"/>
        <end position="82"/>
    </location>
</feature>
<evidence type="ECO:0000256" key="1">
    <source>
        <dbReference type="SAM" id="Phobius"/>
    </source>
</evidence>
<feature type="transmembrane region" description="Helical" evidence="1">
    <location>
        <begin position="103"/>
        <end position="122"/>
    </location>
</feature>
<proteinExistence type="predicted"/>
<dbReference type="RefSeq" id="WP_128114858.1">
    <property type="nucleotide sequence ID" value="NZ_UAQM01000001.1"/>
</dbReference>
<protein>
    <submittedName>
        <fullName evidence="2">Uncharacterized protein</fullName>
    </submittedName>
</protein>